<evidence type="ECO:0000256" key="6">
    <source>
        <dbReference type="ARBA" id="ARBA00022630"/>
    </source>
</evidence>
<dbReference type="Gene3D" id="2.40.30.30">
    <property type="entry name" value="Riboflavin kinase-like"/>
    <property type="match status" value="1"/>
</dbReference>
<evidence type="ECO:0000256" key="10">
    <source>
        <dbReference type="ARBA" id="ARBA00022741"/>
    </source>
</evidence>
<dbReference type="GO" id="GO:0009231">
    <property type="term" value="P:riboflavin biosynthetic process"/>
    <property type="evidence" value="ECO:0007669"/>
    <property type="project" value="InterPro"/>
</dbReference>
<evidence type="ECO:0000256" key="9">
    <source>
        <dbReference type="ARBA" id="ARBA00022723"/>
    </source>
</evidence>
<evidence type="ECO:0000256" key="3">
    <source>
        <dbReference type="ARBA" id="ARBA00006428"/>
    </source>
</evidence>
<evidence type="ECO:0000256" key="7">
    <source>
        <dbReference type="ARBA" id="ARBA00022643"/>
    </source>
</evidence>
<dbReference type="AlphaFoldDB" id="A0A7J2U6D6"/>
<dbReference type="UniPathway" id="UPA00276">
    <property type="reaction ID" value="UER00929"/>
</dbReference>
<evidence type="ECO:0000256" key="8">
    <source>
        <dbReference type="ARBA" id="ARBA00022679"/>
    </source>
</evidence>
<proteinExistence type="inferred from homology"/>
<protein>
    <recommendedName>
        <fullName evidence="5">Riboflavin kinase</fullName>
        <ecNumber evidence="4">2.7.1.161</ecNumber>
    </recommendedName>
    <alternativeName>
        <fullName evidence="14">CTP-dependent riboflavin kinase</fullName>
    </alternativeName>
    <alternativeName>
        <fullName evidence="15">CTP:riboflavin 5'-phosphotransferase</fullName>
    </alternativeName>
    <alternativeName>
        <fullName evidence="13">Flavokinase</fullName>
    </alternativeName>
</protein>
<dbReference type="PANTHER" id="PTHR40706">
    <property type="entry name" value="RIBOFLAVIN KINASE"/>
    <property type="match status" value="1"/>
</dbReference>
<comment type="catalytic activity">
    <reaction evidence="16">
        <text>riboflavin + CTP = CDP + FMN + H(+)</text>
        <dbReference type="Rhea" id="RHEA:25021"/>
        <dbReference type="ChEBI" id="CHEBI:15378"/>
        <dbReference type="ChEBI" id="CHEBI:37563"/>
        <dbReference type="ChEBI" id="CHEBI:57986"/>
        <dbReference type="ChEBI" id="CHEBI:58069"/>
        <dbReference type="ChEBI" id="CHEBI:58210"/>
        <dbReference type="EC" id="2.7.1.161"/>
    </reaction>
</comment>
<comment type="pathway">
    <text evidence="2">Cofactor biosynthesis; FMN biosynthesis; FMN from riboflavin (CTP route): step 1/1.</text>
</comment>
<comment type="caution">
    <text evidence="18">The sequence shown here is derived from an EMBL/GenBank/DDBJ whole genome shotgun (WGS) entry which is preliminary data.</text>
</comment>
<keyword evidence="7" id="KW-0288">FMN</keyword>
<feature type="domain" description="Riboflavin kinase" evidence="17">
    <location>
        <begin position="14"/>
        <end position="129"/>
    </location>
</feature>
<keyword evidence="8" id="KW-0808">Transferase</keyword>
<dbReference type="InterPro" id="IPR023465">
    <property type="entry name" value="Riboflavin_kinase_dom_sf"/>
</dbReference>
<dbReference type="EC" id="2.7.1.161" evidence="4"/>
<dbReference type="Pfam" id="PF01982">
    <property type="entry name" value="CTP-dep_RFKase"/>
    <property type="match status" value="1"/>
</dbReference>
<accession>A0A7J2U6D6</accession>
<evidence type="ECO:0000259" key="17">
    <source>
        <dbReference type="Pfam" id="PF01982"/>
    </source>
</evidence>
<reference evidence="18" key="1">
    <citation type="journal article" date="2020" name="mSystems">
        <title>Genome- and Community-Level Interaction Insights into Carbon Utilization and Element Cycling Functions of Hydrothermarchaeota in Hydrothermal Sediment.</title>
        <authorList>
            <person name="Zhou Z."/>
            <person name="Liu Y."/>
            <person name="Xu W."/>
            <person name="Pan J."/>
            <person name="Luo Z.H."/>
            <person name="Li M."/>
        </authorList>
    </citation>
    <scope>NUCLEOTIDE SEQUENCE [LARGE SCALE GENOMIC DNA]</scope>
    <source>
        <strain evidence="18">SpSt-125</strain>
    </source>
</reference>
<evidence type="ECO:0000256" key="14">
    <source>
        <dbReference type="ARBA" id="ARBA00030544"/>
    </source>
</evidence>
<dbReference type="SUPFAM" id="SSF82114">
    <property type="entry name" value="Riboflavin kinase-like"/>
    <property type="match status" value="1"/>
</dbReference>
<name>A0A7J2U6D6_9CREN</name>
<evidence type="ECO:0000256" key="2">
    <source>
        <dbReference type="ARBA" id="ARBA00005219"/>
    </source>
</evidence>
<evidence type="ECO:0000256" key="12">
    <source>
        <dbReference type="ARBA" id="ARBA00022842"/>
    </source>
</evidence>
<evidence type="ECO:0000256" key="5">
    <source>
        <dbReference type="ARBA" id="ARBA00017394"/>
    </source>
</evidence>
<organism evidence="18">
    <name type="scientific">Ignisphaera aggregans</name>
    <dbReference type="NCBI Taxonomy" id="334771"/>
    <lineage>
        <taxon>Archaea</taxon>
        <taxon>Thermoproteota</taxon>
        <taxon>Thermoprotei</taxon>
        <taxon>Desulfurococcales</taxon>
        <taxon>Desulfurococcaceae</taxon>
        <taxon>Ignisphaera</taxon>
    </lineage>
</organism>
<dbReference type="EMBL" id="DSEU01000079">
    <property type="protein sequence ID" value="HEM68139.1"/>
    <property type="molecule type" value="Genomic_DNA"/>
</dbReference>
<evidence type="ECO:0000313" key="18">
    <source>
        <dbReference type="EMBL" id="HEM68139.1"/>
    </source>
</evidence>
<dbReference type="PANTHER" id="PTHR40706:SF1">
    <property type="entry name" value="RIBOFLAVIN KINASE"/>
    <property type="match status" value="1"/>
</dbReference>
<dbReference type="InterPro" id="IPR023602">
    <property type="entry name" value="Riboflavin_kinase_CTP-dep"/>
</dbReference>
<gene>
    <name evidence="18" type="ORF">ENO26_11385</name>
</gene>
<dbReference type="GO" id="GO:0046872">
    <property type="term" value="F:metal ion binding"/>
    <property type="evidence" value="ECO:0007669"/>
    <property type="project" value="UniProtKB-KW"/>
</dbReference>
<dbReference type="GO" id="GO:0000166">
    <property type="term" value="F:nucleotide binding"/>
    <property type="evidence" value="ECO:0007669"/>
    <property type="project" value="UniProtKB-KW"/>
</dbReference>
<sequence>MQNTVNYVKIVGRVFSGVGEGRNYVELYKNEIEKTLGIKPYPGTLNIRLEHEYVDIAKRVLAPNPHTIIKPPREGLSPVLAWKAYVKHICVYIVKPLKTVWGFDVIELIAEKNLRKFLGLADGDIIEILVLLT</sequence>
<dbReference type="GO" id="GO:0009398">
    <property type="term" value="P:FMN biosynthetic process"/>
    <property type="evidence" value="ECO:0007669"/>
    <property type="project" value="UniProtKB-UniPathway"/>
</dbReference>
<keyword evidence="11 18" id="KW-0418">Kinase</keyword>
<evidence type="ECO:0000256" key="1">
    <source>
        <dbReference type="ARBA" id="ARBA00001946"/>
    </source>
</evidence>
<evidence type="ECO:0000256" key="4">
    <source>
        <dbReference type="ARBA" id="ARBA00011987"/>
    </source>
</evidence>
<evidence type="ECO:0000256" key="11">
    <source>
        <dbReference type="ARBA" id="ARBA00022777"/>
    </source>
</evidence>
<keyword evidence="10" id="KW-0547">Nucleotide-binding</keyword>
<evidence type="ECO:0000256" key="15">
    <source>
        <dbReference type="ARBA" id="ARBA00033116"/>
    </source>
</evidence>
<keyword evidence="12" id="KW-0460">Magnesium</keyword>
<evidence type="ECO:0000256" key="16">
    <source>
        <dbReference type="ARBA" id="ARBA00047857"/>
    </source>
</evidence>
<keyword evidence="9" id="KW-0479">Metal-binding</keyword>
<dbReference type="InterPro" id="IPR039063">
    <property type="entry name" value="RibK_CTP-dep"/>
</dbReference>
<keyword evidence="6" id="KW-0285">Flavoprotein</keyword>
<comment type="cofactor">
    <cofactor evidence="1">
        <name>Mg(2+)</name>
        <dbReference type="ChEBI" id="CHEBI:18420"/>
    </cofactor>
</comment>
<evidence type="ECO:0000256" key="13">
    <source>
        <dbReference type="ARBA" id="ARBA00029789"/>
    </source>
</evidence>
<comment type="similarity">
    <text evidence="3">Belongs to the archaeal riboflavin kinase family.</text>
</comment>
<dbReference type="GO" id="GO:0008531">
    <property type="term" value="F:riboflavin kinase activity"/>
    <property type="evidence" value="ECO:0007669"/>
    <property type="project" value="InterPro"/>
</dbReference>